<reference evidence="2" key="1">
    <citation type="submission" date="2016-10" db="EMBL/GenBank/DDBJ databases">
        <authorList>
            <person name="Varghese N."/>
            <person name="Submissions S."/>
        </authorList>
    </citation>
    <scope>NUCLEOTIDE SEQUENCE [LARGE SCALE GENOMIC DNA]</scope>
    <source>
        <strain evidence="2">BL36</strain>
    </source>
</reference>
<dbReference type="Proteomes" id="UP000199048">
    <property type="component" value="Unassembled WGS sequence"/>
</dbReference>
<sequence length="79" mass="8524">MADGSGTSVERSRRTLQNLAKTLGCSTEVFFGETPPDHLADAEELLGLWLSIADSSERLRVLDFARAIKAAADAKTDDD</sequence>
<dbReference type="OrthoDB" id="8004416at2"/>
<evidence type="ECO:0000313" key="2">
    <source>
        <dbReference type="Proteomes" id="UP000199048"/>
    </source>
</evidence>
<dbReference type="RefSeq" id="WP_092039518.1">
    <property type="nucleotide sequence ID" value="NZ_FOTK01000007.1"/>
</dbReference>
<keyword evidence="2" id="KW-1185">Reference proteome</keyword>
<evidence type="ECO:0000313" key="1">
    <source>
        <dbReference type="EMBL" id="SFL62734.1"/>
    </source>
</evidence>
<proteinExistence type="predicted"/>
<organism evidence="1 2">
    <name type="scientific">Methylobacterium pseudosasicola</name>
    <dbReference type="NCBI Taxonomy" id="582667"/>
    <lineage>
        <taxon>Bacteria</taxon>
        <taxon>Pseudomonadati</taxon>
        <taxon>Pseudomonadota</taxon>
        <taxon>Alphaproteobacteria</taxon>
        <taxon>Hyphomicrobiales</taxon>
        <taxon>Methylobacteriaceae</taxon>
        <taxon>Methylobacterium</taxon>
    </lineage>
</organism>
<dbReference type="EMBL" id="FOTK01000007">
    <property type="protein sequence ID" value="SFL62734.1"/>
    <property type="molecule type" value="Genomic_DNA"/>
</dbReference>
<protein>
    <submittedName>
        <fullName evidence="1">Uncharacterized protein</fullName>
    </submittedName>
</protein>
<name>A0A1I4J851_9HYPH</name>
<dbReference type="AlphaFoldDB" id="A0A1I4J851"/>
<accession>A0A1I4J851</accession>
<gene>
    <name evidence="1" type="ORF">SAMN05192568_1007191</name>
</gene>